<evidence type="ECO:0000313" key="2">
    <source>
        <dbReference type="Proteomes" id="UP000077295"/>
    </source>
</evidence>
<protein>
    <submittedName>
        <fullName evidence="1">Uncharacterized protein</fullName>
    </submittedName>
</protein>
<sequence length="190" mass="20575">MAIGQAIALAAITQQMNKVQDAVNSAFKPLISNACEMPERLNVEESLRRCTAIVASSKLIEETAKEGMQHLASIRSGSIDASGFPEGFVESLSALVIACKNARGHVVEMFNVAENSTMWSGHMSMLRPLKRKYVKAISAVENIAGQMITEVKQARSSAVDVDSLDISREEAISLIKTSHIILGADSPKWM</sequence>
<dbReference type="Proteomes" id="UP000077295">
    <property type="component" value="Unassembled WGS sequence"/>
</dbReference>
<evidence type="ECO:0000313" key="1">
    <source>
        <dbReference type="EMBL" id="SAF42113.1"/>
    </source>
</evidence>
<proteinExistence type="predicted"/>
<accession>A0ABD7L3Z7</accession>
<dbReference type="RefSeq" id="WP_047721581.1">
    <property type="nucleotide sequence ID" value="NZ_BMAB01000006.1"/>
</dbReference>
<dbReference type="EMBL" id="FKEV01000040">
    <property type="protein sequence ID" value="SAF42113.1"/>
    <property type="molecule type" value="Genomic_DNA"/>
</dbReference>
<organism evidence="1 2">
    <name type="scientific">Enterobacter hormaechei</name>
    <dbReference type="NCBI Taxonomy" id="158836"/>
    <lineage>
        <taxon>Bacteria</taxon>
        <taxon>Pseudomonadati</taxon>
        <taxon>Pseudomonadota</taxon>
        <taxon>Gammaproteobacteria</taxon>
        <taxon>Enterobacterales</taxon>
        <taxon>Enterobacteriaceae</taxon>
        <taxon>Enterobacter</taxon>
        <taxon>Enterobacter cloacae complex</taxon>
    </lineage>
</organism>
<comment type="caution">
    <text evidence="1">The sequence shown here is derived from an EMBL/GenBank/DDBJ whole genome shotgun (WGS) entry which is preliminary data.</text>
</comment>
<dbReference type="AlphaFoldDB" id="A0ABD7L3Z7"/>
<gene>
    <name evidence="1" type="ORF">SAMEA2273187_05018</name>
</gene>
<reference evidence="1 2" key="1">
    <citation type="submission" date="2016-03" db="EMBL/GenBank/DDBJ databases">
        <authorList>
            <consortium name="Pathogen Informatics"/>
        </authorList>
    </citation>
    <scope>NUCLEOTIDE SEQUENCE [LARGE SCALE GENOMIC DNA]</scope>
    <source>
        <strain evidence="2">e552</strain>
    </source>
</reference>
<name>A0ABD7L3Z7_9ENTR</name>